<gene>
    <name evidence="2" type="ORF">VITISV_012560</name>
</gene>
<feature type="compositionally biased region" description="Low complexity" evidence="1">
    <location>
        <begin position="13"/>
        <end position="40"/>
    </location>
</feature>
<reference evidence="2" key="1">
    <citation type="journal article" date="2007" name="PLoS ONE">
        <title>The first genome sequence of an elite grapevine cultivar (Pinot noir Vitis vinifera L.): coping with a highly heterozygous genome.</title>
        <authorList>
            <person name="Velasco R."/>
            <person name="Zharkikh A."/>
            <person name="Troggio M."/>
            <person name="Cartwright D.A."/>
            <person name="Cestaro A."/>
            <person name="Pruss D."/>
            <person name="Pindo M."/>
            <person name="FitzGerald L.M."/>
            <person name="Vezzulli S."/>
            <person name="Reid J."/>
            <person name="Malacarne G."/>
            <person name="Iliev D."/>
            <person name="Coppola G."/>
            <person name="Wardell B."/>
            <person name="Micheletti D."/>
            <person name="Macalma T."/>
            <person name="Facci M."/>
            <person name="Mitchell J.T."/>
            <person name="Perazzolli M."/>
            <person name="Eldredge G."/>
            <person name="Gatto P."/>
            <person name="Oyzerski R."/>
            <person name="Moretto M."/>
            <person name="Gutin N."/>
            <person name="Stefanini M."/>
            <person name="Chen Y."/>
            <person name="Segala C."/>
            <person name="Davenport C."/>
            <person name="Dematte L."/>
            <person name="Mraz A."/>
            <person name="Battilana J."/>
            <person name="Stormo K."/>
            <person name="Costa F."/>
            <person name="Tao Q."/>
            <person name="Si-Ammour A."/>
            <person name="Harkins T."/>
            <person name="Lackey A."/>
            <person name="Perbost C."/>
            <person name="Taillon B."/>
            <person name="Stella A."/>
            <person name="Solovyev V."/>
            <person name="Fawcett J.A."/>
            <person name="Sterck L."/>
            <person name="Vandepoele K."/>
            <person name="Grando S.M."/>
            <person name="Toppo S."/>
            <person name="Moser C."/>
            <person name="Lanchbury J."/>
            <person name="Bogden R."/>
            <person name="Skolnick M."/>
            <person name="Sgaramella V."/>
            <person name="Bhatnagar S.K."/>
            <person name="Fontana P."/>
            <person name="Gutin A."/>
            <person name="Van de Peer Y."/>
            <person name="Salamini F."/>
            <person name="Viola R."/>
        </authorList>
    </citation>
    <scope>NUCLEOTIDE SEQUENCE</scope>
</reference>
<feature type="region of interest" description="Disordered" evidence="1">
    <location>
        <begin position="1"/>
        <end position="42"/>
    </location>
</feature>
<proteinExistence type="predicted"/>
<protein>
    <submittedName>
        <fullName evidence="2">Uncharacterized protein</fullName>
    </submittedName>
</protein>
<name>A5ARI7_VITVI</name>
<organism evidence="2">
    <name type="scientific">Vitis vinifera</name>
    <name type="common">Grape</name>
    <dbReference type="NCBI Taxonomy" id="29760"/>
    <lineage>
        <taxon>Eukaryota</taxon>
        <taxon>Viridiplantae</taxon>
        <taxon>Streptophyta</taxon>
        <taxon>Embryophyta</taxon>
        <taxon>Tracheophyta</taxon>
        <taxon>Spermatophyta</taxon>
        <taxon>Magnoliopsida</taxon>
        <taxon>eudicotyledons</taxon>
        <taxon>Gunneridae</taxon>
        <taxon>Pentapetalae</taxon>
        <taxon>rosids</taxon>
        <taxon>Vitales</taxon>
        <taxon>Vitaceae</taxon>
        <taxon>Viteae</taxon>
        <taxon>Vitis</taxon>
    </lineage>
</organism>
<evidence type="ECO:0000313" key="2">
    <source>
        <dbReference type="EMBL" id="CAN75955.1"/>
    </source>
</evidence>
<evidence type="ECO:0000256" key="1">
    <source>
        <dbReference type="SAM" id="MobiDB-lite"/>
    </source>
</evidence>
<dbReference type="EMBL" id="AM433050">
    <property type="protein sequence ID" value="CAN75955.1"/>
    <property type="molecule type" value="Genomic_DNA"/>
</dbReference>
<sequence length="121" mass="13289">MGFGENEESVAQPTSSTPALSFTTTTTSTRASPLSSAPSSESREGLALVLFSRRWSCSLGVGPTAYLIHWRLTTLFPSALCLTKVKSRDWVQAFLLIEWKSLEESSRAVEFWGSVEAIWAV</sequence>
<accession>A5ARI7</accession>
<dbReference type="AlphaFoldDB" id="A5ARI7"/>